<proteinExistence type="predicted"/>
<keyword evidence="4" id="KW-1185">Reference proteome</keyword>
<name>A0ABR4XQ32_9LACO</name>
<dbReference type="Gene3D" id="3.30.300.350">
    <property type="entry name" value="GTP-binding protein OBG, C-terminal domain"/>
    <property type="match status" value="1"/>
</dbReference>
<evidence type="ECO:0000259" key="2">
    <source>
        <dbReference type="PROSITE" id="PS51881"/>
    </source>
</evidence>
<dbReference type="Proteomes" id="UP000030023">
    <property type="component" value="Unassembled WGS sequence"/>
</dbReference>
<comment type="caution">
    <text evidence="3">The sequence shown here is derived from an EMBL/GenBank/DDBJ whole genome shotgun (WGS) entry which is preliminary data.</text>
</comment>
<dbReference type="NCBIfam" id="TIGR03595">
    <property type="entry name" value="Obg_CgtA_exten"/>
    <property type="match status" value="1"/>
</dbReference>
<dbReference type="InterPro" id="IPR036346">
    <property type="entry name" value="GTP-bd_prot_GTP1/OBG_C_sf"/>
</dbReference>
<reference evidence="3 4" key="1">
    <citation type="journal article" date="2014" name="Antonie Van Leeuwenhoek">
        <title>Oenococcus alcoholitolerans sp. nov., a lactic acid bacteria isolated from cachaca and ethanol fermentation processes.</title>
        <authorList>
            <person name="Badotti F."/>
            <person name="Moreira A.P."/>
            <person name="Tonon L.A."/>
            <person name="de Lucena B.T."/>
            <person name="Gomes Fde C."/>
            <person name="Kruger R."/>
            <person name="Thompson C.C."/>
            <person name="de Morais M.A.Jr."/>
            <person name="Rosa C.A."/>
            <person name="Thompson F.L."/>
        </authorList>
    </citation>
    <scope>NUCLEOTIDE SEQUENCE [LARGE SCALE GENOMIC DNA]</scope>
    <source>
        <strain evidence="3 4">UFRJ-M7.2.18</strain>
    </source>
</reference>
<keyword evidence="1" id="KW-0547">Nucleotide-binding</keyword>
<protein>
    <recommendedName>
        <fullName evidence="2">OCT domain-containing protein</fullName>
    </recommendedName>
</protein>
<feature type="domain" description="OCT" evidence="2">
    <location>
        <begin position="1"/>
        <end position="50"/>
    </location>
</feature>
<keyword evidence="1" id="KW-0342">GTP-binding</keyword>
<evidence type="ECO:0000313" key="3">
    <source>
        <dbReference type="EMBL" id="KGO27529.1"/>
    </source>
</evidence>
<sequence>MTNTATDESLRRFARQLRKMGVDQRLNSLGAKEGDLVSIEGSKFTFEYEE</sequence>
<dbReference type="Pfam" id="PF09269">
    <property type="entry name" value="DUF1967"/>
    <property type="match status" value="1"/>
</dbReference>
<dbReference type="PROSITE" id="PS51881">
    <property type="entry name" value="OCT"/>
    <property type="match status" value="1"/>
</dbReference>
<evidence type="ECO:0000313" key="4">
    <source>
        <dbReference type="Proteomes" id="UP000030023"/>
    </source>
</evidence>
<dbReference type="SUPFAM" id="SSF102741">
    <property type="entry name" value="Obg GTP-binding protein C-terminal domain"/>
    <property type="match status" value="1"/>
</dbReference>
<organism evidence="3 4">
    <name type="scientific">Oenococcus alcoholitolerans</name>
    <dbReference type="NCBI Taxonomy" id="931074"/>
    <lineage>
        <taxon>Bacteria</taxon>
        <taxon>Bacillati</taxon>
        <taxon>Bacillota</taxon>
        <taxon>Bacilli</taxon>
        <taxon>Lactobacillales</taxon>
        <taxon>Lactobacillaceae</taxon>
        <taxon>Oenococcus</taxon>
    </lineage>
</organism>
<gene>
    <name evidence="3" type="ORF">Q757_07705</name>
</gene>
<dbReference type="InterPro" id="IPR015349">
    <property type="entry name" value="OCT_dom"/>
</dbReference>
<evidence type="ECO:0000256" key="1">
    <source>
        <dbReference type="ARBA" id="ARBA00023134"/>
    </source>
</evidence>
<dbReference type="EMBL" id="AXCV01000406">
    <property type="protein sequence ID" value="KGO27529.1"/>
    <property type="molecule type" value="Genomic_DNA"/>
</dbReference>
<accession>A0ABR4XQ32</accession>